<dbReference type="InterPro" id="IPR016174">
    <property type="entry name" value="Di-haem_cyt_TM"/>
</dbReference>
<keyword evidence="1" id="KW-0812">Transmembrane</keyword>
<accession>A0ABN3RWT4</accession>
<dbReference type="RefSeq" id="WP_379505352.1">
    <property type="nucleotide sequence ID" value="NZ_JBHTEV010000001.1"/>
</dbReference>
<comment type="caution">
    <text evidence="2">The sequence shown here is derived from an EMBL/GenBank/DDBJ whole genome shotgun (WGS) entry which is preliminary data.</text>
</comment>
<evidence type="ECO:0000313" key="3">
    <source>
        <dbReference type="Proteomes" id="UP001501666"/>
    </source>
</evidence>
<feature type="transmembrane region" description="Helical" evidence="1">
    <location>
        <begin position="7"/>
        <end position="25"/>
    </location>
</feature>
<reference evidence="2 3" key="1">
    <citation type="journal article" date="2019" name="Int. J. Syst. Evol. Microbiol.">
        <title>The Global Catalogue of Microorganisms (GCM) 10K type strain sequencing project: providing services to taxonomists for standard genome sequencing and annotation.</title>
        <authorList>
            <consortium name="The Broad Institute Genomics Platform"/>
            <consortium name="The Broad Institute Genome Sequencing Center for Infectious Disease"/>
            <person name="Wu L."/>
            <person name="Ma J."/>
        </authorList>
    </citation>
    <scope>NUCLEOTIDE SEQUENCE [LARGE SCALE GENOMIC DNA]</scope>
    <source>
        <strain evidence="2 3">JCM 6835</strain>
    </source>
</reference>
<evidence type="ECO:0000313" key="2">
    <source>
        <dbReference type="EMBL" id="GAA2662766.1"/>
    </source>
</evidence>
<organism evidence="2 3">
    <name type="scientific">Nonomuraea recticatena</name>
    <dbReference type="NCBI Taxonomy" id="46178"/>
    <lineage>
        <taxon>Bacteria</taxon>
        <taxon>Bacillati</taxon>
        <taxon>Actinomycetota</taxon>
        <taxon>Actinomycetes</taxon>
        <taxon>Streptosporangiales</taxon>
        <taxon>Streptosporangiaceae</taxon>
        <taxon>Nonomuraea</taxon>
    </lineage>
</organism>
<feature type="transmembrane region" description="Helical" evidence="1">
    <location>
        <begin position="68"/>
        <end position="87"/>
    </location>
</feature>
<sequence>MNRPADAVLVTCFVIVVLTGAYLAFFDTTGQVVYDGPYEPLRGVEMSEAYASALEISSETPGGLLVRHLHQVASWTFLLVIVLRLVACRSLLQLLPWVTLLGLGGLNVAVGHRVVDGHAWSGWEGLSWQHGAHLLLASGTAVVLVVAWRRAGIQRPGPLSFAVVCLGVTLAALHTLSQVGPHGRWM</sequence>
<keyword evidence="1" id="KW-0472">Membrane</keyword>
<keyword evidence="1" id="KW-1133">Transmembrane helix</keyword>
<dbReference type="InterPro" id="IPR027387">
    <property type="entry name" value="Cytb/b6-like_sf"/>
</dbReference>
<dbReference type="Gene3D" id="1.20.810.10">
    <property type="entry name" value="Cytochrome Bc1 Complex, Chain C"/>
    <property type="match status" value="1"/>
</dbReference>
<gene>
    <name evidence="2" type="ORF">GCM10010412_036810</name>
</gene>
<dbReference type="SUPFAM" id="SSF81342">
    <property type="entry name" value="Transmembrane di-heme cytochromes"/>
    <property type="match status" value="1"/>
</dbReference>
<keyword evidence="3" id="KW-1185">Reference proteome</keyword>
<feature type="transmembrane region" description="Helical" evidence="1">
    <location>
        <begin position="94"/>
        <end position="115"/>
    </location>
</feature>
<name>A0ABN3RWT4_9ACTN</name>
<proteinExistence type="predicted"/>
<feature type="transmembrane region" description="Helical" evidence="1">
    <location>
        <begin position="127"/>
        <end position="147"/>
    </location>
</feature>
<feature type="transmembrane region" description="Helical" evidence="1">
    <location>
        <begin position="159"/>
        <end position="177"/>
    </location>
</feature>
<dbReference type="EMBL" id="BAAATE010000008">
    <property type="protein sequence ID" value="GAA2662766.1"/>
    <property type="molecule type" value="Genomic_DNA"/>
</dbReference>
<evidence type="ECO:0000256" key="1">
    <source>
        <dbReference type="SAM" id="Phobius"/>
    </source>
</evidence>
<dbReference type="Proteomes" id="UP001501666">
    <property type="component" value="Unassembled WGS sequence"/>
</dbReference>
<protein>
    <recommendedName>
        <fullName evidence="4">Cytochrome bc1 complex cytochrome b subunit</fullName>
    </recommendedName>
</protein>
<evidence type="ECO:0008006" key="4">
    <source>
        <dbReference type="Google" id="ProtNLM"/>
    </source>
</evidence>